<keyword evidence="2" id="KW-1185">Reference proteome</keyword>
<organism evidence="1 2">
    <name type="scientific">Spiromyces aspiralis</name>
    <dbReference type="NCBI Taxonomy" id="68401"/>
    <lineage>
        <taxon>Eukaryota</taxon>
        <taxon>Fungi</taxon>
        <taxon>Fungi incertae sedis</taxon>
        <taxon>Zoopagomycota</taxon>
        <taxon>Kickxellomycotina</taxon>
        <taxon>Kickxellomycetes</taxon>
        <taxon>Kickxellales</taxon>
        <taxon>Kickxellaceae</taxon>
        <taxon>Spiromyces</taxon>
    </lineage>
</organism>
<reference evidence="1" key="1">
    <citation type="submission" date="2022-06" db="EMBL/GenBank/DDBJ databases">
        <title>Phylogenomic reconstructions and comparative analyses of Kickxellomycotina fungi.</title>
        <authorList>
            <person name="Reynolds N.K."/>
            <person name="Stajich J.E."/>
            <person name="Barry K."/>
            <person name="Grigoriev I.V."/>
            <person name="Crous P."/>
            <person name="Smith M.E."/>
        </authorList>
    </citation>
    <scope>NUCLEOTIDE SEQUENCE</scope>
    <source>
        <strain evidence="1">RSA 2271</strain>
    </source>
</reference>
<sequence>MSEAAAAPAPAAAPVVPAPVTEAPTVQMPVPENQDLRDPSSEETTTAEAPLSLSSLYVGELDPSVTEAMLYELFLMCGPVASIRVCRDAVTRRSLGYAYVNFHYRQDAERAINELNYAEIKGKPCRIMWSQRDPSLRKNGSGNIFIKNLDSSIDNKALHDTFAAFGRILSCKVATDNDGRSRGYGYVHYEEEESARDAIEKVNGMLLNDQKVFVGPHIPRSERLSKLEEKLARFTNVFVKNIDTEVTLDQFRELFSKYGAITSAVIATDEEGNSKGFGFVNFEEHESAKRAVEELHDTEFHGKNLFVSRAQKKRERQAQLRLQYEQARAEKHSKYQGVNLFIKNFGDEIDDDNLRQEFSVFGIITSAKVMRDEKGRSKGFGFVCFSTPDEASRAINEMNGRMLGNKPIYVALHQRHDERRRTISQRKQGF</sequence>
<comment type="caution">
    <text evidence="1">The sequence shown here is derived from an EMBL/GenBank/DDBJ whole genome shotgun (WGS) entry which is preliminary data.</text>
</comment>
<accession>A0ACC1HC68</accession>
<dbReference type="EMBL" id="JAMZIH010006599">
    <property type="protein sequence ID" value="KAJ1673757.1"/>
    <property type="molecule type" value="Genomic_DNA"/>
</dbReference>
<feature type="non-terminal residue" evidence="1">
    <location>
        <position position="430"/>
    </location>
</feature>
<evidence type="ECO:0000313" key="1">
    <source>
        <dbReference type="EMBL" id="KAJ1673757.1"/>
    </source>
</evidence>
<evidence type="ECO:0000313" key="2">
    <source>
        <dbReference type="Proteomes" id="UP001145114"/>
    </source>
</evidence>
<dbReference type="Proteomes" id="UP001145114">
    <property type="component" value="Unassembled WGS sequence"/>
</dbReference>
<proteinExistence type="predicted"/>
<protein>
    <submittedName>
        <fullName evidence="1">Protein phosphatase PP2A regulatory subunit B</fullName>
    </submittedName>
</protein>
<name>A0ACC1HC68_9FUNG</name>
<gene>
    <name evidence="1" type="primary">PAB1_2</name>
    <name evidence="1" type="ORF">EV182_004614</name>
</gene>